<accession>A0A0K1QA63</accession>
<sequence>MDDENARAVSLPASSCRRVVAKKERQRVQAGSCGAFT</sequence>
<dbReference type="KEGG" id="llu:AKJ09_09286"/>
<dbReference type="STRING" id="1391654.AKJ09_09286"/>
<reference evidence="1 2" key="1">
    <citation type="submission" date="2015-08" db="EMBL/GenBank/DDBJ databases">
        <authorList>
            <person name="Babu N.S."/>
            <person name="Beckwith C.J."/>
            <person name="Beseler K.G."/>
            <person name="Brison A."/>
            <person name="Carone J.V."/>
            <person name="Caskin T.P."/>
            <person name="Diamond M."/>
            <person name="Durham M.E."/>
            <person name="Foxe J.M."/>
            <person name="Go M."/>
            <person name="Henderson B.A."/>
            <person name="Jones I.B."/>
            <person name="McGettigan J.A."/>
            <person name="Micheletti S.J."/>
            <person name="Nasrallah M.E."/>
            <person name="Ortiz D."/>
            <person name="Piller C.R."/>
            <person name="Privatt S.R."/>
            <person name="Schneider S.L."/>
            <person name="Sharp S."/>
            <person name="Smith T.C."/>
            <person name="Stanton J.D."/>
            <person name="Ullery H.E."/>
            <person name="Wilson R.J."/>
            <person name="Serrano M.G."/>
            <person name="Buck G."/>
            <person name="Lee V."/>
            <person name="Wang Y."/>
            <person name="Carvalho R."/>
            <person name="Voegtly L."/>
            <person name="Shi R."/>
            <person name="Duckworth R."/>
            <person name="Johnson A."/>
            <person name="Loviza R."/>
            <person name="Walstead R."/>
            <person name="Shah Z."/>
            <person name="Kiflezghi M."/>
            <person name="Wade K."/>
            <person name="Ball S.L."/>
            <person name="Bradley K.W."/>
            <person name="Asai D.J."/>
            <person name="Bowman C.A."/>
            <person name="Russell D.A."/>
            <person name="Pope W.H."/>
            <person name="Jacobs-Sera D."/>
            <person name="Hendrix R.W."/>
            <person name="Hatfull G.F."/>
        </authorList>
    </citation>
    <scope>NUCLEOTIDE SEQUENCE [LARGE SCALE GENOMIC DNA]</scope>
    <source>
        <strain evidence="1 2">DSM 27648</strain>
    </source>
</reference>
<protein>
    <submittedName>
        <fullName evidence="1">Uncharacterized protein</fullName>
    </submittedName>
</protein>
<dbReference type="EMBL" id="CP012333">
    <property type="protein sequence ID" value="AKV02623.1"/>
    <property type="molecule type" value="Genomic_DNA"/>
</dbReference>
<name>A0A0K1QA63_9BACT</name>
<keyword evidence="2" id="KW-1185">Reference proteome</keyword>
<proteinExistence type="predicted"/>
<dbReference type="Proteomes" id="UP000064967">
    <property type="component" value="Chromosome"/>
</dbReference>
<gene>
    <name evidence="1" type="ORF">AKJ09_09286</name>
</gene>
<evidence type="ECO:0000313" key="1">
    <source>
        <dbReference type="EMBL" id="AKV02623.1"/>
    </source>
</evidence>
<dbReference type="AlphaFoldDB" id="A0A0K1QA63"/>
<evidence type="ECO:0000313" key="2">
    <source>
        <dbReference type="Proteomes" id="UP000064967"/>
    </source>
</evidence>
<organism evidence="1 2">
    <name type="scientific">Labilithrix luteola</name>
    <dbReference type="NCBI Taxonomy" id="1391654"/>
    <lineage>
        <taxon>Bacteria</taxon>
        <taxon>Pseudomonadati</taxon>
        <taxon>Myxococcota</taxon>
        <taxon>Polyangia</taxon>
        <taxon>Polyangiales</taxon>
        <taxon>Labilitrichaceae</taxon>
        <taxon>Labilithrix</taxon>
    </lineage>
</organism>